<evidence type="ECO:0000313" key="1">
    <source>
        <dbReference type="EMBL" id="QDP97991.1"/>
    </source>
</evidence>
<accession>A0A516Q451</accession>
<gene>
    <name evidence="1" type="ORF">FOE78_20665</name>
</gene>
<dbReference type="KEGG" id="mik:FOE78_20665"/>
<dbReference type="EMBL" id="CP041692">
    <property type="protein sequence ID" value="QDP97991.1"/>
    <property type="molecule type" value="Genomic_DNA"/>
</dbReference>
<protein>
    <submittedName>
        <fullName evidence="1">Uncharacterized protein</fullName>
    </submittedName>
</protein>
<sequence>MIFGIWPGAIAADLVTLEPIDCPPEQPQQTLQALQTLQGDSERFFIRSYRHFGPGAVDHAGAVATPADPGLYIGGGRQVDLVACYQSPTPDADGFAEFVRQAVRDVAGWGGGKVQVGEELNVPAPLDGGSPGCFEAVSAGVQAGLDERDRLDASVAIGVNSAGLADARFWQTLADAIGRDHIQRLDYICRRTTSHVAWGTT</sequence>
<proteinExistence type="predicted"/>
<evidence type="ECO:0000313" key="2">
    <source>
        <dbReference type="Proteomes" id="UP000319263"/>
    </source>
</evidence>
<dbReference type="OrthoDB" id="9776971at2"/>
<name>A0A516Q451_9ACTN</name>
<dbReference type="AlphaFoldDB" id="A0A516Q451"/>
<dbReference type="RefSeq" id="WP_143987941.1">
    <property type="nucleotide sequence ID" value="NZ_CP041692.1"/>
</dbReference>
<organism evidence="1 2">
    <name type="scientific">Microlunatus elymi</name>
    <dbReference type="NCBI Taxonomy" id="2596828"/>
    <lineage>
        <taxon>Bacteria</taxon>
        <taxon>Bacillati</taxon>
        <taxon>Actinomycetota</taxon>
        <taxon>Actinomycetes</taxon>
        <taxon>Propionibacteriales</taxon>
        <taxon>Propionibacteriaceae</taxon>
        <taxon>Microlunatus</taxon>
    </lineage>
</organism>
<reference evidence="1 2" key="1">
    <citation type="submission" date="2019-07" db="EMBL/GenBank/DDBJ databases">
        <title>Microlunatus dokdonensis sp. nov. isolated from the rhizospheric soil of the wild plant Elymus tsukushiensis.</title>
        <authorList>
            <person name="Ghim S.-Y."/>
            <person name="Hwang Y.-J."/>
            <person name="Son J.-S."/>
            <person name="Shin J.-H."/>
        </authorList>
    </citation>
    <scope>NUCLEOTIDE SEQUENCE [LARGE SCALE GENOMIC DNA]</scope>
    <source>
        <strain evidence="1 2">KUDC0627</strain>
    </source>
</reference>
<dbReference type="Proteomes" id="UP000319263">
    <property type="component" value="Chromosome"/>
</dbReference>
<keyword evidence="2" id="KW-1185">Reference proteome</keyword>